<dbReference type="RefSeq" id="WP_087861864.1">
    <property type="nucleotide sequence ID" value="NZ_LT859958.1"/>
</dbReference>
<accession>A0A1Y6K7E6</accession>
<sequence length="130" mass="14537">MIINILEGNLGQEFGIKSRVCPKNISGNIEIGFVIRYKSGLAVDEIKEKANKRSFEQLNSICSPDVLETYIKKFNIPTHKLNENNEDLVKACTIVSIRLSSEKGSNLLKEDGNTLLEMLTSTLTHGKDRL</sequence>
<gene>
    <name evidence="1" type="ORF">CFX1CAM_0895</name>
</gene>
<reference evidence="2" key="1">
    <citation type="submission" date="2017-05" db="EMBL/GenBank/DDBJ databases">
        <authorList>
            <person name="Kirkegaard R."/>
            <person name="Mcilroy J S."/>
        </authorList>
    </citation>
    <scope>NUCLEOTIDE SEQUENCE [LARGE SCALE GENOMIC DNA]</scope>
</reference>
<name>A0A1Y6K7E6_9CHLR</name>
<dbReference type="EMBL" id="LT859958">
    <property type="protein sequence ID" value="SMX53960.1"/>
    <property type="molecule type" value="Genomic_DNA"/>
</dbReference>
<protein>
    <submittedName>
        <fullName evidence="1">Uncharacterized protein</fullName>
    </submittedName>
</protein>
<evidence type="ECO:0000313" key="1">
    <source>
        <dbReference type="EMBL" id="SMX53960.1"/>
    </source>
</evidence>
<dbReference type="KEGG" id="abat:CFX1CAM_0895"/>
<keyword evidence="2" id="KW-1185">Reference proteome</keyword>
<evidence type="ECO:0000313" key="2">
    <source>
        <dbReference type="Proteomes" id="UP000195514"/>
    </source>
</evidence>
<organism evidence="1 2">
    <name type="scientific">Candidatus Brevifilum fermentans</name>
    <dbReference type="NCBI Taxonomy" id="1986204"/>
    <lineage>
        <taxon>Bacteria</taxon>
        <taxon>Bacillati</taxon>
        <taxon>Chloroflexota</taxon>
        <taxon>Anaerolineae</taxon>
        <taxon>Anaerolineales</taxon>
        <taxon>Anaerolineaceae</taxon>
        <taxon>Candidatus Brevifilum</taxon>
    </lineage>
</organism>
<proteinExistence type="predicted"/>
<dbReference type="AlphaFoldDB" id="A0A1Y6K7E6"/>
<dbReference type="Proteomes" id="UP000195514">
    <property type="component" value="Chromosome I"/>
</dbReference>